<evidence type="ECO:0000313" key="3">
    <source>
        <dbReference type="Proteomes" id="UP000728185"/>
    </source>
</evidence>
<dbReference type="AlphaFoldDB" id="A0A8E0VGJ3"/>
<reference evidence="2" key="1">
    <citation type="submission" date="2019-05" db="EMBL/GenBank/DDBJ databases">
        <title>Annotation for the trematode Fasciolopsis buski.</title>
        <authorList>
            <person name="Choi Y.-J."/>
        </authorList>
    </citation>
    <scope>NUCLEOTIDE SEQUENCE</scope>
    <source>
        <strain evidence="2">HT</strain>
        <tissue evidence="2">Whole worm</tissue>
    </source>
</reference>
<name>A0A8E0VGJ3_9TREM</name>
<evidence type="ECO:0000313" key="2">
    <source>
        <dbReference type="EMBL" id="KAA0184644.1"/>
    </source>
</evidence>
<evidence type="ECO:0000256" key="1">
    <source>
        <dbReference type="SAM" id="Phobius"/>
    </source>
</evidence>
<gene>
    <name evidence="2" type="ORF">FBUS_09060</name>
</gene>
<dbReference type="Proteomes" id="UP000728185">
    <property type="component" value="Unassembled WGS sequence"/>
</dbReference>
<keyword evidence="1" id="KW-0812">Transmembrane</keyword>
<keyword evidence="3" id="KW-1185">Reference proteome</keyword>
<dbReference type="EMBL" id="LUCM01010992">
    <property type="protein sequence ID" value="KAA0184644.1"/>
    <property type="molecule type" value="Genomic_DNA"/>
</dbReference>
<organism evidence="2 3">
    <name type="scientific">Fasciolopsis buskii</name>
    <dbReference type="NCBI Taxonomy" id="27845"/>
    <lineage>
        <taxon>Eukaryota</taxon>
        <taxon>Metazoa</taxon>
        <taxon>Spiralia</taxon>
        <taxon>Lophotrochozoa</taxon>
        <taxon>Platyhelminthes</taxon>
        <taxon>Trematoda</taxon>
        <taxon>Digenea</taxon>
        <taxon>Plagiorchiida</taxon>
        <taxon>Echinostomata</taxon>
        <taxon>Echinostomatoidea</taxon>
        <taxon>Fasciolidae</taxon>
        <taxon>Fasciolopsis</taxon>
    </lineage>
</organism>
<keyword evidence="1" id="KW-0472">Membrane</keyword>
<proteinExistence type="predicted"/>
<sequence>MPFPTDPRLASYFLPGYPAAIAAAMAAVNAASCSTNQTSPSSAQAATPSFACPDTMRTASWSNCGINTSSVSGMLSSSCSCPFTSSCSVSCFWAGLPGQSSSAGSSSGSSSSGYASSEGSLSNGVNGPPPGWFHSAVSPGSLMNLSHYYSYSGGPQFSRSVSAAAAVAAVAAASASSATNSHARSSVGPYPDPTITHPNIANPFITSNLESVGSKGTRPMSSFSSAYGGSLKDSMTLVSLLEAKVWDLNGLLISSLNNELVDITSLLLTIWFTTLSLLLMSSVLYVCSCFNFLPHAAL</sequence>
<keyword evidence="1" id="KW-1133">Transmembrane helix</keyword>
<comment type="caution">
    <text evidence="2">The sequence shown here is derived from an EMBL/GenBank/DDBJ whole genome shotgun (WGS) entry which is preliminary data.</text>
</comment>
<dbReference type="OrthoDB" id="6288076at2759"/>
<feature type="transmembrane region" description="Helical" evidence="1">
    <location>
        <begin position="266"/>
        <end position="293"/>
    </location>
</feature>
<protein>
    <submittedName>
        <fullName evidence="2">Uncharacterized protein</fullName>
    </submittedName>
</protein>
<accession>A0A8E0VGJ3</accession>